<dbReference type="EMBL" id="VAHF01000003">
    <property type="protein sequence ID" value="TXG66001.1"/>
    <property type="molecule type" value="Genomic_DNA"/>
</dbReference>
<keyword evidence="3" id="KW-1185">Reference proteome</keyword>
<organism evidence="2 3">
    <name type="scientific">Acer yangbiense</name>
    <dbReference type="NCBI Taxonomy" id="1000413"/>
    <lineage>
        <taxon>Eukaryota</taxon>
        <taxon>Viridiplantae</taxon>
        <taxon>Streptophyta</taxon>
        <taxon>Embryophyta</taxon>
        <taxon>Tracheophyta</taxon>
        <taxon>Spermatophyta</taxon>
        <taxon>Magnoliopsida</taxon>
        <taxon>eudicotyledons</taxon>
        <taxon>Gunneridae</taxon>
        <taxon>Pentapetalae</taxon>
        <taxon>rosids</taxon>
        <taxon>malvids</taxon>
        <taxon>Sapindales</taxon>
        <taxon>Sapindaceae</taxon>
        <taxon>Hippocastanoideae</taxon>
        <taxon>Acereae</taxon>
        <taxon>Acer</taxon>
    </lineage>
</organism>
<sequence length="152" mass="18141">MIRRSRAEHKYLNPLQLFRQSKKRTYYMPSAVFLGLNFVMRMRAWRYLTNAIRPHSPELKCSRFGYSYCRITFPLGCSIERALPELQEDLERLSAQPMLQASLLIPCANTLLHDFNINVKRYEESKGRKKERVGKDKEREESKRKKRCKIIQ</sequence>
<dbReference type="OrthoDB" id="1831860at2759"/>
<dbReference type="Proteomes" id="UP000323000">
    <property type="component" value="Chromosome 3"/>
</dbReference>
<evidence type="ECO:0000256" key="1">
    <source>
        <dbReference type="SAM" id="MobiDB-lite"/>
    </source>
</evidence>
<evidence type="ECO:0000313" key="2">
    <source>
        <dbReference type="EMBL" id="TXG66001.1"/>
    </source>
</evidence>
<feature type="region of interest" description="Disordered" evidence="1">
    <location>
        <begin position="125"/>
        <end position="152"/>
    </location>
</feature>
<proteinExistence type="predicted"/>
<gene>
    <name evidence="2" type="ORF">EZV62_007276</name>
</gene>
<reference evidence="3" key="1">
    <citation type="journal article" date="2019" name="Gigascience">
        <title>De novo genome assembly of the endangered Acer yangbiense, a plant species with extremely small populations endemic to Yunnan Province, China.</title>
        <authorList>
            <person name="Yang J."/>
            <person name="Wariss H.M."/>
            <person name="Tao L."/>
            <person name="Zhang R."/>
            <person name="Yun Q."/>
            <person name="Hollingsworth P."/>
            <person name="Dao Z."/>
            <person name="Luo G."/>
            <person name="Guo H."/>
            <person name="Ma Y."/>
            <person name="Sun W."/>
        </authorList>
    </citation>
    <scope>NUCLEOTIDE SEQUENCE [LARGE SCALE GENOMIC DNA]</scope>
    <source>
        <strain evidence="3">cv. Malutang</strain>
    </source>
</reference>
<name>A0A5C7IAA2_9ROSI</name>
<feature type="compositionally biased region" description="Basic and acidic residues" evidence="1">
    <location>
        <begin position="133"/>
        <end position="143"/>
    </location>
</feature>
<dbReference type="AlphaFoldDB" id="A0A5C7IAA2"/>
<protein>
    <submittedName>
        <fullName evidence="2">Uncharacterized protein</fullName>
    </submittedName>
</protein>
<accession>A0A5C7IAA2</accession>
<evidence type="ECO:0000313" key="3">
    <source>
        <dbReference type="Proteomes" id="UP000323000"/>
    </source>
</evidence>
<comment type="caution">
    <text evidence="2">The sequence shown here is derived from an EMBL/GenBank/DDBJ whole genome shotgun (WGS) entry which is preliminary data.</text>
</comment>